<gene>
    <name evidence="1" type="ORF">TCIL3000_0_15820</name>
</gene>
<name>F9WH86_TRYCI</name>
<sequence>MKPLVFALPTLYYGQHVQASTSSFCFLVARLLVASHTVTEGLSFVSFISSLIKLINGVSTVIHCVHSMRHHLFFFVRAFNLPHLSFDKLQPLNHPFLYVRKFLLSRSLCKIVCIRY</sequence>
<proteinExistence type="predicted"/>
<comment type="caution">
    <text evidence="1">The sequence shown here is derived from an EMBL/GenBank/DDBJ whole genome shotgun (WGS) entry which is preliminary data.</text>
</comment>
<dbReference type="AlphaFoldDB" id="F9WH86"/>
<evidence type="ECO:0000313" key="2">
    <source>
        <dbReference type="Proteomes" id="UP000000702"/>
    </source>
</evidence>
<evidence type="ECO:0000313" key="1">
    <source>
        <dbReference type="EMBL" id="CCD16675.1"/>
    </source>
</evidence>
<dbReference type="Proteomes" id="UP000000702">
    <property type="component" value="Unassembled WGS sequence"/>
</dbReference>
<organism evidence="1 2">
    <name type="scientific">Trypanosoma congolense (strain IL3000)</name>
    <dbReference type="NCBI Taxonomy" id="1068625"/>
    <lineage>
        <taxon>Eukaryota</taxon>
        <taxon>Discoba</taxon>
        <taxon>Euglenozoa</taxon>
        <taxon>Kinetoplastea</taxon>
        <taxon>Metakinetoplastina</taxon>
        <taxon>Trypanosomatida</taxon>
        <taxon>Trypanosomatidae</taxon>
        <taxon>Trypanosoma</taxon>
        <taxon>Nannomonas</taxon>
    </lineage>
</organism>
<keyword evidence="2" id="KW-1185">Reference proteome</keyword>
<dbReference type="EMBL" id="CAEQ01002396">
    <property type="protein sequence ID" value="CCD16675.1"/>
    <property type="molecule type" value="Genomic_DNA"/>
</dbReference>
<reference evidence="2" key="1">
    <citation type="submission" date="2011-07" db="EMBL/GenBank/DDBJ databases">
        <title>Divergent evolution of antigenic variation in African trypanosomes.</title>
        <authorList>
            <person name="Jackson A.P."/>
            <person name="Berry A."/>
            <person name="Allison H.C."/>
            <person name="Burton P."/>
            <person name="Anderson J."/>
            <person name="Aslett M."/>
            <person name="Brown R."/>
            <person name="Corton N."/>
            <person name="Harris D."/>
            <person name="Hauser H."/>
            <person name="Gamble J."/>
            <person name="Gilderthorp R."/>
            <person name="McQuillan J."/>
            <person name="Quail M.A."/>
            <person name="Sanders M."/>
            <person name="Van Tonder A."/>
            <person name="Ginger M.L."/>
            <person name="Donelson J.E."/>
            <person name="Field M.C."/>
            <person name="Barry J.D."/>
            <person name="Berriman M."/>
            <person name="Hertz-Fowler C."/>
        </authorList>
    </citation>
    <scope>NUCLEOTIDE SEQUENCE [LARGE SCALE GENOMIC DNA]</scope>
    <source>
        <strain evidence="2">IL3000</strain>
    </source>
</reference>
<protein>
    <submittedName>
        <fullName evidence="1">Uncharacterized protein</fullName>
    </submittedName>
</protein>
<accession>F9WH86</accession>
<reference evidence="1 2" key="2">
    <citation type="journal article" date="2012" name="Proc. Natl. Acad. Sci. U.S.A.">
        <title>Antigenic diversity is generated by distinct evolutionary mechanisms in African trypanosome species.</title>
        <authorList>
            <person name="Jackson A.P."/>
            <person name="Berry A."/>
            <person name="Aslett M."/>
            <person name="Allison H.C."/>
            <person name="Burton P."/>
            <person name="Vavrova-Anderson J."/>
            <person name="Brown R."/>
            <person name="Browne H."/>
            <person name="Corton N."/>
            <person name="Hauser H."/>
            <person name="Gamble J."/>
            <person name="Gilderthorp R."/>
            <person name="Marcello L."/>
            <person name="McQuillan J."/>
            <person name="Otto T.D."/>
            <person name="Quail M.A."/>
            <person name="Sanders M.J."/>
            <person name="van Tonder A."/>
            <person name="Ginger M.L."/>
            <person name="Field M.C."/>
            <person name="Barry J.D."/>
            <person name="Hertz-Fowler C."/>
            <person name="Berriman M."/>
        </authorList>
    </citation>
    <scope>NUCLEOTIDE SEQUENCE [LARGE SCALE GENOMIC DNA]</scope>
    <source>
        <strain evidence="1 2">IL3000</strain>
    </source>
</reference>